<accession>A0AAN9ZDQ3</accession>
<dbReference type="GO" id="GO:0005743">
    <property type="term" value="C:mitochondrial inner membrane"/>
    <property type="evidence" value="ECO:0007669"/>
    <property type="project" value="UniProtKB-SubCell"/>
</dbReference>
<comment type="subcellular location">
    <subcellularLocation>
        <location evidence="1">Mitochondrion inner membrane</location>
        <topology evidence="1">Multi-pass membrane protein</topology>
    </subcellularLocation>
</comment>
<evidence type="ECO:0000256" key="2">
    <source>
        <dbReference type="ARBA" id="ARBA00006375"/>
    </source>
</evidence>
<protein>
    <recommendedName>
        <fullName evidence="14">Mitochondrial carrier protein Rim2</fullName>
    </recommendedName>
</protein>
<dbReference type="Gene3D" id="1.50.40.10">
    <property type="entry name" value="Mitochondrial carrier domain"/>
    <property type="match status" value="2"/>
</dbReference>
<evidence type="ECO:0000256" key="11">
    <source>
        <dbReference type="RuleBase" id="RU000488"/>
    </source>
</evidence>
<comment type="caution">
    <text evidence="12">The sequence shown here is derived from an EMBL/GenBank/DDBJ whole genome shotgun (WGS) entry which is preliminary data.</text>
</comment>
<dbReference type="PANTHER" id="PTHR45829">
    <property type="entry name" value="MITOCHONDRIAL CARRIER PROTEIN RIM2"/>
    <property type="match status" value="1"/>
</dbReference>
<evidence type="ECO:0000256" key="7">
    <source>
        <dbReference type="ARBA" id="ARBA00022989"/>
    </source>
</evidence>
<dbReference type="PROSITE" id="PS50920">
    <property type="entry name" value="SOLCAR"/>
    <property type="match status" value="3"/>
</dbReference>
<dbReference type="InterPro" id="IPR002067">
    <property type="entry name" value="MCP"/>
</dbReference>
<dbReference type="EMBL" id="JAZDUA010000056">
    <property type="protein sequence ID" value="KAK7870525.1"/>
    <property type="molecule type" value="Genomic_DNA"/>
</dbReference>
<gene>
    <name evidence="12" type="ORF">R5R35_002926</name>
</gene>
<dbReference type="GO" id="GO:1990519">
    <property type="term" value="P:pyrimidine nucleotide import into mitochondrion"/>
    <property type="evidence" value="ECO:0007669"/>
    <property type="project" value="TreeGrafter"/>
</dbReference>
<keyword evidence="7" id="KW-1133">Transmembrane helix</keyword>
<name>A0AAN9ZDQ3_9ORTH</name>
<dbReference type="FunFam" id="1.50.40.10:FF:000028">
    <property type="entry name" value="Solute carrier family 25 member 33"/>
    <property type="match status" value="1"/>
</dbReference>
<organism evidence="12 13">
    <name type="scientific">Gryllus longicercus</name>
    <dbReference type="NCBI Taxonomy" id="2509291"/>
    <lineage>
        <taxon>Eukaryota</taxon>
        <taxon>Metazoa</taxon>
        <taxon>Ecdysozoa</taxon>
        <taxon>Arthropoda</taxon>
        <taxon>Hexapoda</taxon>
        <taxon>Insecta</taxon>
        <taxon>Pterygota</taxon>
        <taxon>Neoptera</taxon>
        <taxon>Polyneoptera</taxon>
        <taxon>Orthoptera</taxon>
        <taxon>Ensifera</taxon>
        <taxon>Gryllidea</taxon>
        <taxon>Grylloidea</taxon>
        <taxon>Gryllidae</taxon>
        <taxon>Gryllinae</taxon>
        <taxon>Gryllus</taxon>
    </lineage>
</organism>
<keyword evidence="6" id="KW-0999">Mitochondrion inner membrane</keyword>
<feature type="repeat" description="Solcar" evidence="10">
    <location>
        <begin position="5"/>
        <end position="172"/>
    </location>
</feature>
<keyword evidence="9 10" id="KW-0472">Membrane</keyword>
<keyword evidence="8" id="KW-0496">Mitochondrion</keyword>
<evidence type="ECO:0000313" key="12">
    <source>
        <dbReference type="EMBL" id="KAK7870525.1"/>
    </source>
</evidence>
<evidence type="ECO:0008006" key="14">
    <source>
        <dbReference type="Google" id="ProtNLM"/>
    </source>
</evidence>
<dbReference type="SUPFAM" id="SSF103506">
    <property type="entry name" value="Mitochondrial carrier"/>
    <property type="match status" value="1"/>
</dbReference>
<evidence type="ECO:0000256" key="10">
    <source>
        <dbReference type="PROSITE-ProRule" id="PRU00282"/>
    </source>
</evidence>
<proteinExistence type="inferred from homology"/>
<feature type="repeat" description="Solcar" evidence="10">
    <location>
        <begin position="182"/>
        <end position="268"/>
    </location>
</feature>
<comment type="similarity">
    <text evidence="2 11">Belongs to the mitochondrial carrier (TC 2.A.29) family.</text>
</comment>
<evidence type="ECO:0000256" key="1">
    <source>
        <dbReference type="ARBA" id="ARBA00004448"/>
    </source>
</evidence>
<keyword evidence="4 10" id="KW-0812">Transmembrane</keyword>
<dbReference type="AlphaFoldDB" id="A0AAN9ZDQ3"/>
<reference evidence="12 13" key="1">
    <citation type="submission" date="2024-03" db="EMBL/GenBank/DDBJ databases">
        <title>The genome assembly and annotation of the cricket Gryllus longicercus Weissman &amp; Gray.</title>
        <authorList>
            <person name="Szrajer S."/>
            <person name="Gray D."/>
            <person name="Ylla G."/>
        </authorList>
    </citation>
    <scope>NUCLEOTIDE SEQUENCE [LARGE SCALE GENOMIC DNA]</scope>
    <source>
        <strain evidence="12">DAG 2021-001</strain>
        <tissue evidence="12">Whole body minus gut</tissue>
    </source>
</reference>
<evidence type="ECO:0000256" key="8">
    <source>
        <dbReference type="ARBA" id="ARBA00023128"/>
    </source>
</evidence>
<dbReference type="PANTHER" id="PTHR45829:SF4">
    <property type="entry name" value="MITOCHONDRIAL CARRIER PROTEIN RIM2"/>
    <property type="match status" value="1"/>
</dbReference>
<dbReference type="Pfam" id="PF00153">
    <property type="entry name" value="Mito_carr"/>
    <property type="match status" value="4"/>
</dbReference>
<dbReference type="PRINTS" id="PR00926">
    <property type="entry name" value="MITOCARRIER"/>
</dbReference>
<dbReference type="Proteomes" id="UP001378592">
    <property type="component" value="Unassembled WGS sequence"/>
</dbReference>
<feature type="repeat" description="Solcar" evidence="10">
    <location>
        <begin position="292"/>
        <end position="376"/>
    </location>
</feature>
<keyword evidence="5" id="KW-0677">Repeat</keyword>
<evidence type="ECO:0000256" key="9">
    <source>
        <dbReference type="ARBA" id="ARBA00023136"/>
    </source>
</evidence>
<keyword evidence="3 11" id="KW-0813">Transport</keyword>
<evidence type="ECO:0000256" key="4">
    <source>
        <dbReference type="ARBA" id="ARBA00022692"/>
    </source>
</evidence>
<evidence type="ECO:0000256" key="6">
    <source>
        <dbReference type="ARBA" id="ARBA00022792"/>
    </source>
</evidence>
<dbReference type="GO" id="GO:0015218">
    <property type="term" value="F:pyrimidine nucleotide transmembrane transporter activity"/>
    <property type="evidence" value="ECO:0007669"/>
    <property type="project" value="InterPro"/>
</dbReference>
<evidence type="ECO:0000256" key="5">
    <source>
        <dbReference type="ARBA" id="ARBA00022737"/>
    </source>
</evidence>
<evidence type="ECO:0000313" key="13">
    <source>
        <dbReference type="Proteomes" id="UP001378592"/>
    </source>
</evidence>
<keyword evidence="13" id="KW-1185">Reference proteome</keyword>
<dbReference type="InterPro" id="IPR049562">
    <property type="entry name" value="SLC25A33/36-like"/>
</dbReference>
<dbReference type="InterPro" id="IPR018108">
    <property type="entry name" value="MCP_transmembrane"/>
</dbReference>
<sequence>MSHQRDTVIHLVAGGVAGTMGAIVTCPLEVVKTRLQSSTHEFRAAAPVSAAAGGLAAAPRVAACPGGGEGGHVTCKPLLPPAHQRRRLCTGAGRRAPTQLLALAHCGAPAHGPARVAPRALAADTMGLLQCLRHIVEHEGPRALFKGLGPNLVGVAPSRAIYFCAYSQSKAFLNTVGALSPDSAIVHVCAASCAGFVACTATNPIWFVKTRLQLDFARNGQRMTASQCVRRIYRQKGLVGFYKGITASYFGISETVVHFVIYEAIKARLAARRAQAAAAAGGDGKPLDKTSRDFVEFMLAGAVSKTVASCIAYPHEVARTRLREEGNKYRSFWQTLFTVFQEEGHRGLYRGLATQLVRQIPNTAIMMSTYEAVVYVLTKYFGTPANEFYSAELEKQMAQMALAAQRAAVAATADERDISHH</sequence>
<evidence type="ECO:0000256" key="3">
    <source>
        <dbReference type="ARBA" id="ARBA00022448"/>
    </source>
</evidence>
<dbReference type="InterPro" id="IPR023395">
    <property type="entry name" value="MCP_dom_sf"/>
</dbReference>